<organism evidence="1 2">
    <name type="scientific">Companilactobacillus halodurans</name>
    <dbReference type="NCBI Taxonomy" id="2584183"/>
    <lineage>
        <taxon>Bacteria</taxon>
        <taxon>Bacillati</taxon>
        <taxon>Bacillota</taxon>
        <taxon>Bacilli</taxon>
        <taxon>Lactobacillales</taxon>
        <taxon>Lactobacillaceae</taxon>
        <taxon>Companilactobacillus</taxon>
    </lineage>
</organism>
<name>A0A5P0ZTI1_9LACO</name>
<proteinExistence type="predicted"/>
<comment type="caution">
    <text evidence="1">The sequence shown here is derived from an EMBL/GenBank/DDBJ whole genome shotgun (WGS) entry which is preliminary data.</text>
</comment>
<evidence type="ECO:0000313" key="2">
    <source>
        <dbReference type="Proteomes" id="UP000414364"/>
    </source>
</evidence>
<gene>
    <name evidence="1" type="ORF">FHL06_13670</name>
</gene>
<protein>
    <submittedName>
        <fullName evidence="1">Lipase</fullName>
    </submittedName>
</protein>
<dbReference type="AlphaFoldDB" id="A0A5P0ZTI1"/>
<dbReference type="EMBL" id="VDFP01000211">
    <property type="protein sequence ID" value="MQS77359.1"/>
    <property type="molecule type" value="Genomic_DNA"/>
</dbReference>
<accession>A0A5P0ZTI1</accession>
<dbReference type="Proteomes" id="UP000414364">
    <property type="component" value="Unassembled WGS sequence"/>
</dbReference>
<evidence type="ECO:0000313" key="1">
    <source>
        <dbReference type="EMBL" id="MQS77359.1"/>
    </source>
</evidence>
<reference evidence="1 2" key="1">
    <citation type="journal article" date="2019" name="Syst. Appl. Microbiol.">
        <title>Polyphasic characterization of two novel Lactobacillus spp. isolated from blown salami packages: Description of Lactobacillus halodurans sp. nov. and Lactobacillus salsicarnum sp. nov.</title>
        <authorList>
            <person name="Schuster J.A."/>
            <person name="Klingl A."/>
            <person name="Vogel R.F."/>
            <person name="Ehrmann M.A."/>
        </authorList>
    </citation>
    <scope>NUCLEOTIDE SEQUENCE [LARGE SCALE GENOMIC DNA]</scope>
    <source>
        <strain evidence="1 2">TMW 1.2172</strain>
    </source>
</reference>
<sequence length="32" mass="3550">MMGFRDGKASDTLAKSIRKDFPGYEVINMSIA</sequence>
<feature type="non-terminal residue" evidence="1">
    <location>
        <position position="32"/>
    </location>
</feature>